<feature type="compositionally biased region" description="Low complexity" evidence="11">
    <location>
        <begin position="411"/>
        <end position="430"/>
    </location>
</feature>
<evidence type="ECO:0000259" key="13">
    <source>
        <dbReference type="PROSITE" id="PS51842"/>
    </source>
</evidence>
<evidence type="ECO:0000256" key="10">
    <source>
        <dbReference type="SAM" id="Coils"/>
    </source>
</evidence>
<dbReference type="GO" id="GO:0090435">
    <property type="term" value="P:protein localization to nuclear envelope"/>
    <property type="evidence" value="ECO:0007669"/>
    <property type="project" value="TreeGrafter"/>
</dbReference>
<dbReference type="Gene3D" id="2.60.40.1260">
    <property type="entry name" value="Lamin Tail domain"/>
    <property type="match status" value="1"/>
</dbReference>
<dbReference type="SUPFAM" id="SSF64593">
    <property type="entry name" value="Intermediate filament protein, coiled coil region"/>
    <property type="match status" value="2"/>
</dbReference>
<dbReference type="PROSITE" id="PS00226">
    <property type="entry name" value="IF_ROD_1"/>
    <property type="match status" value="1"/>
</dbReference>
<evidence type="ECO:0000256" key="7">
    <source>
        <dbReference type="ARBA" id="ARBA00023289"/>
    </source>
</evidence>
<evidence type="ECO:0008006" key="16">
    <source>
        <dbReference type="Google" id="ProtNLM"/>
    </source>
</evidence>
<feature type="domain" description="IF rod" evidence="13">
    <location>
        <begin position="33"/>
        <end position="409"/>
    </location>
</feature>
<name>A0AA88RX93_TACVA</name>
<dbReference type="AlphaFoldDB" id="A0AA88RX93"/>
<dbReference type="Proteomes" id="UP001187315">
    <property type="component" value="Unassembled WGS sequence"/>
</dbReference>
<evidence type="ECO:0000256" key="11">
    <source>
        <dbReference type="SAM" id="MobiDB-lite"/>
    </source>
</evidence>
<evidence type="ECO:0000313" key="15">
    <source>
        <dbReference type="Proteomes" id="UP001187315"/>
    </source>
</evidence>
<evidence type="ECO:0000313" key="14">
    <source>
        <dbReference type="EMBL" id="KAK2823545.1"/>
    </source>
</evidence>
<dbReference type="SMART" id="SM01391">
    <property type="entry name" value="Filament"/>
    <property type="match status" value="1"/>
</dbReference>
<dbReference type="Gene3D" id="1.20.5.170">
    <property type="match status" value="1"/>
</dbReference>
<dbReference type="InterPro" id="IPR001322">
    <property type="entry name" value="Lamin_tail_dom"/>
</dbReference>
<feature type="domain" description="LTD" evidence="12">
    <location>
        <begin position="451"/>
        <end position="567"/>
    </location>
</feature>
<dbReference type="GO" id="GO:0005882">
    <property type="term" value="C:intermediate filament"/>
    <property type="evidence" value="ECO:0007669"/>
    <property type="project" value="UniProtKB-KW"/>
</dbReference>
<evidence type="ECO:0000256" key="3">
    <source>
        <dbReference type="ARBA" id="ARBA00022754"/>
    </source>
</evidence>
<comment type="subcellular location">
    <subcellularLocation>
        <location evidence="8">Nucleus lamina</location>
    </subcellularLocation>
</comment>
<dbReference type="EMBL" id="JAVHJS010000021">
    <property type="protein sequence ID" value="KAK2823545.1"/>
    <property type="molecule type" value="Genomic_DNA"/>
</dbReference>
<keyword evidence="2" id="KW-0597">Phosphoprotein</keyword>
<dbReference type="GO" id="GO:0006998">
    <property type="term" value="P:nuclear envelope organization"/>
    <property type="evidence" value="ECO:0007669"/>
    <property type="project" value="TreeGrafter"/>
</dbReference>
<keyword evidence="15" id="KW-1185">Reference proteome</keyword>
<dbReference type="GO" id="GO:0007097">
    <property type="term" value="P:nuclear migration"/>
    <property type="evidence" value="ECO:0007669"/>
    <property type="project" value="TreeGrafter"/>
</dbReference>
<comment type="similarity">
    <text evidence="9">Belongs to the intermediate filament family.</text>
</comment>
<proteinExistence type="inferred from homology"/>
<dbReference type="InterPro" id="IPR036415">
    <property type="entry name" value="Lamin_tail_dom_sf"/>
</dbReference>
<evidence type="ECO:0000256" key="9">
    <source>
        <dbReference type="RuleBase" id="RU000685"/>
    </source>
</evidence>
<dbReference type="GO" id="GO:0005200">
    <property type="term" value="F:structural constituent of cytoskeleton"/>
    <property type="evidence" value="ECO:0007669"/>
    <property type="project" value="TreeGrafter"/>
</dbReference>
<feature type="region of interest" description="Disordered" evidence="11">
    <location>
        <begin position="410"/>
        <end position="452"/>
    </location>
</feature>
<keyword evidence="3 9" id="KW-0403">Intermediate filament</keyword>
<organism evidence="14 15">
    <name type="scientific">Tachysurus vachellii</name>
    <name type="common">Darkbarbel catfish</name>
    <name type="synonym">Pelteobagrus vachellii</name>
    <dbReference type="NCBI Taxonomy" id="175792"/>
    <lineage>
        <taxon>Eukaryota</taxon>
        <taxon>Metazoa</taxon>
        <taxon>Chordata</taxon>
        <taxon>Craniata</taxon>
        <taxon>Vertebrata</taxon>
        <taxon>Euteleostomi</taxon>
        <taxon>Actinopterygii</taxon>
        <taxon>Neopterygii</taxon>
        <taxon>Teleostei</taxon>
        <taxon>Ostariophysi</taxon>
        <taxon>Siluriformes</taxon>
        <taxon>Bagridae</taxon>
        <taxon>Tachysurus</taxon>
    </lineage>
</organism>
<gene>
    <name evidence="14" type="ORF">Q7C36_020145</name>
</gene>
<dbReference type="Gene3D" id="1.20.5.1160">
    <property type="entry name" value="Vasodilator-stimulated phosphoprotein"/>
    <property type="match status" value="1"/>
</dbReference>
<dbReference type="PROSITE" id="PS51842">
    <property type="entry name" value="IF_ROD_2"/>
    <property type="match status" value="1"/>
</dbReference>
<keyword evidence="1" id="KW-0488">Methylation</keyword>
<keyword evidence="5" id="KW-0539">Nucleus</keyword>
<dbReference type="SUPFAM" id="SSF74853">
    <property type="entry name" value="Lamin A/C globular tail domain"/>
    <property type="match status" value="1"/>
</dbReference>
<dbReference type="GO" id="GO:0051664">
    <property type="term" value="P:nuclear pore localization"/>
    <property type="evidence" value="ECO:0007669"/>
    <property type="project" value="TreeGrafter"/>
</dbReference>
<evidence type="ECO:0000256" key="2">
    <source>
        <dbReference type="ARBA" id="ARBA00022553"/>
    </source>
</evidence>
<accession>A0AA88RX93</accession>
<keyword evidence="7" id="KW-0636">Prenylation</keyword>
<dbReference type="PANTHER" id="PTHR45721">
    <property type="entry name" value="LAMIN DM0-RELATED"/>
    <property type="match status" value="1"/>
</dbReference>
<dbReference type="GO" id="GO:0005652">
    <property type="term" value="C:nuclear lamina"/>
    <property type="evidence" value="ECO:0007669"/>
    <property type="project" value="UniProtKB-SubCell"/>
</dbReference>
<dbReference type="Pfam" id="PF00038">
    <property type="entry name" value="Filament"/>
    <property type="match status" value="1"/>
</dbReference>
<keyword evidence="6" id="KW-0449">Lipoprotein</keyword>
<protein>
    <recommendedName>
        <fullName evidence="16">Lamin B1</fullName>
    </recommendedName>
</protein>
<reference evidence="14" key="1">
    <citation type="submission" date="2023-08" db="EMBL/GenBank/DDBJ databases">
        <title>Pelteobagrus vachellii genome.</title>
        <authorList>
            <person name="Liu H."/>
        </authorList>
    </citation>
    <scope>NUCLEOTIDE SEQUENCE</scope>
    <source>
        <strain evidence="14">PRFRI_2022a</strain>
        <tissue evidence="14">Muscle</tissue>
    </source>
</reference>
<feature type="coiled-coil region" evidence="10">
    <location>
        <begin position="360"/>
        <end position="391"/>
    </location>
</feature>
<keyword evidence="4 10" id="KW-0175">Coiled coil</keyword>
<evidence type="ECO:0000256" key="1">
    <source>
        <dbReference type="ARBA" id="ARBA00022481"/>
    </source>
</evidence>
<evidence type="ECO:0000256" key="6">
    <source>
        <dbReference type="ARBA" id="ARBA00023288"/>
    </source>
</evidence>
<evidence type="ECO:0000259" key="12">
    <source>
        <dbReference type="PROSITE" id="PS51841"/>
    </source>
</evidence>
<dbReference type="PANTHER" id="PTHR45721:SF3">
    <property type="entry name" value="LAMIN-B1"/>
    <property type="match status" value="1"/>
</dbReference>
<sequence length="607" mass="68418">MATATSTPAGQRISTRASSGTPLSPTRITRLQEKEDLSNLNDRLATYIDKVRSLESENSVLHLQISEKEEVRSRELTGLKSLYENELADARRSLDDTAKERARLQIELGKLRTEHDQLLQNYSKKDSDLAGCQARLKDLEALLNTKEASLATAYSEKKGLEAMLTDLQAQIQELEAGLVSAKKQLGEETLLRVDVENRYQSLVEELEFRKNMFEEEIKDTRRRHETRLVEVDSGRQSEYEFKLAQALADMRQQHDDQVKLYKEEMEQTYVAKLENVRLSSEMNSSSASMAREELKESIMRVESLSAQLASLQKEAGKRDRSDSSCTVGEVKQEQTRGWQDRISDLEAALAHEKDLSRKILADKEREIAEIRAKMQQQLEEYEQLLDVKLALDMEINAYRKLLEGEEERLKLSPSPSSRVTVSRASSSRSVRTTRGKRKRVDVEESEASSSVSIAHSASATGNVCIDELDVDGKFIRLQNNSDQDQAMVGFELTRIIGETSATYKFTPKYVLKAGQKVTIWASNAGVSSSPPNDLVWKNQNSWGTGENIKVVLTNPEGEEVAVRSTVFKTATVTEEEDDEGVEAIEEELFLQHGEPQREGAKRGCLIM</sequence>
<dbReference type="InterPro" id="IPR039008">
    <property type="entry name" value="IF_rod_dom"/>
</dbReference>
<dbReference type="GO" id="GO:0031507">
    <property type="term" value="P:heterochromatin formation"/>
    <property type="evidence" value="ECO:0007669"/>
    <property type="project" value="TreeGrafter"/>
</dbReference>
<evidence type="ECO:0000256" key="8">
    <source>
        <dbReference type="ARBA" id="ARBA00024186"/>
    </source>
</evidence>
<dbReference type="PROSITE" id="PS51841">
    <property type="entry name" value="LTD"/>
    <property type="match status" value="1"/>
</dbReference>
<feature type="region of interest" description="Disordered" evidence="11">
    <location>
        <begin position="1"/>
        <end position="24"/>
    </location>
</feature>
<dbReference type="Pfam" id="PF00932">
    <property type="entry name" value="LTD"/>
    <property type="match status" value="1"/>
</dbReference>
<dbReference type="InterPro" id="IPR018039">
    <property type="entry name" value="IF_conserved"/>
</dbReference>
<comment type="caution">
    <text evidence="14">The sequence shown here is derived from an EMBL/GenBank/DDBJ whole genome shotgun (WGS) entry which is preliminary data.</text>
</comment>
<feature type="coiled-coil region" evidence="10">
    <location>
        <begin position="37"/>
        <end position="223"/>
    </location>
</feature>
<evidence type="ECO:0000256" key="4">
    <source>
        <dbReference type="ARBA" id="ARBA00023054"/>
    </source>
</evidence>
<evidence type="ECO:0000256" key="5">
    <source>
        <dbReference type="ARBA" id="ARBA00023242"/>
    </source>
</evidence>